<dbReference type="Proteomes" id="UP000635142">
    <property type="component" value="Unassembled WGS sequence"/>
</dbReference>
<dbReference type="RefSeq" id="WP_191074813.1">
    <property type="nucleotide sequence ID" value="NZ_JACTAG010000001.1"/>
</dbReference>
<dbReference type="AlphaFoldDB" id="A0A927D2I0"/>
<evidence type="ECO:0000313" key="2">
    <source>
        <dbReference type="Proteomes" id="UP000635142"/>
    </source>
</evidence>
<protein>
    <submittedName>
        <fullName evidence="1">Uncharacterized protein</fullName>
    </submittedName>
</protein>
<organism evidence="1 2">
    <name type="scientific">Sulfitobacter aestuariivivens</name>
    <dbReference type="NCBI Taxonomy" id="2766981"/>
    <lineage>
        <taxon>Bacteria</taxon>
        <taxon>Pseudomonadati</taxon>
        <taxon>Pseudomonadota</taxon>
        <taxon>Alphaproteobacteria</taxon>
        <taxon>Rhodobacterales</taxon>
        <taxon>Roseobacteraceae</taxon>
        <taxon>Sulfitobacter</taxon>
    </lineage>
</organism>
<reference evidence="1" key="1">
    <citation type="submission" date="2020-08" db="EMBL/GenBank/DDBJ databases">
        <title>Sulfitobacter aestuariivivens sp. nov., isolated from a tidal flat.</title>
        <authorList>
            <person name="Park S."/>
            <person name="Yoon J.-H."/>
        </authorList>
    </citation>
    <scope>NUCLEOTIDE SEQUENCE</scope>
    <source>
        <strain evidence="1">TSTF-M16</strain>
    </source>
</reference>
<comment type="caution">
    <text evidence="1">The sequence shown here is derived from an EMBL/GenBank/DDBJ whole genome shotgun (WGS) entry which is preliminary data.</text>
</comment>
<sequence>MKNEEFHKLFTTEFVEPLIEQGFCLIGRGNSLRYASGNRELLILRQGGRLARPGFARSVICFRHSFLRPIASDDPKKSPIYVQDCSRKLIFDDFDGWNPSQLNYRPENSGRWRIHDTNYANGDEGMVRSHLRELRKTVVARILPWLETITEKGELSQIKRFGENAWCEQRWIEDYEAFLSQQP</sequence>
<evidence type="ECO:0000313" key="1">
    <source>
        <dbReference type="EMBL" id="MBD3663888.1"/>
    </source>
</evidence>
<accession>A0A927D2I0</accession>
<keyword evidence="2" id="KW-1185">Reference proteome</keyword>
<name>A0A927D2I0_9RHOB</name>
<proteinExistence type="predicted"/>
<dbReference type="EMBL" id="JACTAG010000001">
    <property type="protein sequence ID" value="MBD3663888.1"/>
    <property type="molecule type" value="Genomic_DNA"/>
</dbReference>
<gene>
    <name evidence="1" type="ORF">H9Q16_08145</name>
</gene>